<gene>
    <name evidence="5" type="ORF">CKO40_02505</name>
</gene>
<dbReference type="GO" id="GO:0047429">
    <property type="term" value="F:nucleoside triphosphate diphosphatase activity"/>
    <property type="evidence" value="ECO:0007669"/>
    <property type="project" value="UniProtKB-EC"/>
</dbReference>
<dbReference type="PANTHER" id="PTHR43213">
    <property type="entry name" value="BIFUNCTIONAL DTTP/UTP PYROPHOSPHATASE/METHYLTRANSFERASE PROTEIN-RELATED"/>
    <property type="match status" value="1"/>
</dbReference>
<keyword evidence="4" id="KW-0963">Cytoplasm</keyword>
<dbReference type="InterPro" id="IPR029001">
    <property type="entry name" value="ITPase-like_fam"/>
</dbReference>
<dbReference type="SUPFAM" id="SSF52972">
    <property type="entry name" value="ITPase-like"/>
    <property type="match status" value="1"/>
</dbReference>
<protein>
    <recommendedName>
        <fullName evidence="4">dTTP/UTP pyrophosphatase</fullName>
        <shortName evidence="4">dTTPase/UTPase</shortName>
        <ecNumber evidence="4">3.6.1.9</ecNumber>
    </recommendedName>
    <alternativeName>
        <fullName evidence="4">Nucleoside triphosphate pyrophosphatase</fullName>
    </alternativeName>
    <alternativeName>
        <fullName evidence="4">Nucleotide pyrophosphatase</fullName>
        <shortName evidence="4">Nucleotide PPase</shortName>
    </alternativeName>
</protein>
<comment type="caution">
    <text evidence="5">The sequence shown here is derived from an EMBL/GenBank/DDBJ whole genome shotgun (WGS) entry which is preliminary data.</text>
</comment>
<feature type="site" description="Important for substrate specificity" evidence="4">
    <location>
        <position position="176"/>
    </location>
</feature>
<dbReference type="PANTHER" id="PTHR43213:SF5">
    <property type="entry name" value="BIFUNCTIONAL DTTP_UTP PYROPHOSPHATASE_METHYLTRANSFERASE PROTEIN-RELATED"/>
    <property type="match status" value="1"/>
</dbReference>
<name>A0AAJ0U1D2_9GAMM</name>
<comment type="similarity">
    <text evidence="4">Belongs to the Maf family. YhdE subfamily.</text>
</comment>
<dbReference type="PIRSF" id="PIRSF006305">
    <property type="entry name" value="Maf"/>
    <property type="match status" value="1"/>
</dbReference>
<feature type="site" description="Important for substrate specificity" evidence="4">
    <location>
        <position position="26"/>
    </location>
</feature>
<evidence type="ECO:0000256" key="1">
    <source>
        <dbReference type="ARBA" id="ARBA00001968"/>
    </source>
</evidence>
<comment type="catalytic activity">
    <reaction evidence="4">
        <text>dTTP + H2O = dTMP + diphosphate + H(+)</text>
        <dbReference type="Rhea" id="RHEA:28534"/>
        <dbReference type="ChEBI" id="CHEBI:15377"/>
        <dbReference type="ChEBI" id="CHEBI:15378"/>
        <dbReference type="ChEBI" id="CHEBI:33019"/>
        <dbReference type="ChEBI" id="CHEBI:37568"/>
        <dbReference type="ChEBI" id="CHEBI:63528"/>
        <dbReference type="EC" id="3.6.1.9"/>
    </reaction>
</comment>
<comment type="subcellular location">
    <subcellularLocation>
        <location evidence="4">Cytoplasm</location>
    </subcellularLocation>
</comment>
<dbReference type="Gene3D" id="3.90.950.10">
    <property type="match status" value="1"/>
</dbReference>
<evidence type="ECO:0000313" key="5">
    <source>
        <dbReference type="EMBL" id="MBK1703451.1"/>
    </source>
</evidence>
<sequence>MQSSPLQSRPRHPEPLQLYLASQSPRRLQLLEQLGLSPVVIIAEIDETPEPDEPPDAYVTRIAAAKAQAGWARLPEAPTGPLLAADTAVVIDGRPLGKPADAETALSMLALLSDRTHEVLTAVTVLAVGPEGARAPSQRQCLSRTAVRMRKIEPSEALSYWESGEPRDKAGAYAIQGLGAMFVESLHGSYSNVVGLPLYETAALLREQGIEVLRS</sequence>
<reference evidence="5" key="1">
    <citation type="submission" date="2017-08" db="EMBL/GenBank/DDBJ databases">
        <authorList>
            <person name="Imhoff J.F."/>
            <person name="Rahn T."/>
            <person name="Kuenzel S."/>
            <person name="Neulinger S.C."/>
        </authorList>
    </citation>
    <scope>NUCLEOTIDE SEQUENCE</scope>
    <source>
        <strain evidence="5">DSM 11080</strain>
    </source>
</reference>
<dbReference type="GO" id="GO:0005737">
    <property type="term" value="C:cytoplasm"/>
    <property type="evidence" value="ECO:0007669"/>
    <property type="project" value="UniProtKB-SubCell"/>
</dbReference>
<dbReference type="Proteomes" id="UP001296776">
    <property type="component" value="Unassembled WGS sequence"/>
</dbReference>
<comment type="catalytic activity">
    <reaction evidence="4">
        <text>UTP + H2O = UMP + diphosphate + H(+)</text>
        <dbReference type="Rhea" id="RHEA:29395"/>
        <dbReference type="ChEBI" id="CHEBI:15377"/>
        <dbReference type="ChEBI" id="CHEBI:15378"/>
        <dbReference type="ChEBI" id="CHEBI:33019"/>
        <dbReference type="ChEBI" id="CHEBI:46398"/>
        <dbReference type="ChEBI" id="CHEBI:57865"/>
        <dbReference type="EC" id="3.6.1.9"/>
    </reaction>
</comment>
<organism evidence="5 6">
    <name type="scientific">Halochromatium glycolicum</name>
    <dbReference type="NCBI Taxonomy" id="85075"/>
    <lineage>
        <taxon>Bacteria</taxon>
        <taxon>Pseudomonadati</taxon>
        <taxon>Pseudomonadota</taxon>
        <taxon>Gammaproteobacteria</taxon>
        <taxon>Chromatiales</taxon>
        <taxon>Chromatiaceae</taxon>
        <taxon>Halochromatium</taxon>
    </lineage>
</organism>
<reference evidence="5" key="2">
    <citation type="journal article" date="2020" name="Microorganisms">
        <title>Osmotic Adaptation and Compatible Solute Biosynthesis of Phototrophic Bacteria as Revealed from Genome Analyses.</title>
        <authorList>
            <person name="Imhoff J.F."/>
            <person name="Rahn T."/>
            <person name="Kunzel S."/>
            <person name="Keller A."/>
            <person name="Neulinger S.C."/>
        </authorList>
    </citation>
    <scope>NUCLEOTIDE SEQUENCE</scope>
    <source>
        <strain evidence="5">DSM 11080</strain>
    </source>
</reference>
<dbReference type="EMBL" id="NRSJ01000003">
    <property type="protein sequence ID" value="MBK1703451.1"/>
    <property type="molecule type" value="Genomic_DNA"/>
</dbReference>
<proteinExistence type="inferred from homology"/>
<dbReference type="AlphaFoldDB" id="A0AAJ0U1D2"/>
<dbReference type="EC" id="3.6.1.9" evidence="4"/>
<dbReference type="HAMAP" id="MF_00528">
    <property type="entry name" value="Maf"/>
    <property type="match status" value="1"/>
</dbReference>
<dbReference type="RefSeq" id="WP_200344433.1">
    <property type="nucleotide sequence ID" value="NZ_NRSJ01000003.1"/>
</dbReference>
<comment type="function">
    <text evidence="4">Nucleoside triphosphate pyrophosphatase that hydrolyzes dTTP and UTP. May have a dual role in cell division arrest and in preventing the incorporation of modified nucleotides into cellular nucleic acids.</text>
</comment>
<feature type="active site" description="Proton acceptor" evidence="4">
    <location>
        <position position="86"/>
    </location>
</feature>
<dbReference type="CDD" id="cd00555">
    <property type="entry name" value="Maf"/>
    <property type="match status" value="1"/>
</dbReference>
<evidence type="ECO:0000256" key="4">
    <source>
        <dbReference type="HAMAP-Rule" id="MF_00528"/>
    </source>
</evidence>
<keyword evidence="3 4" id="KW-0546">Nucleotide metabolism</keyword>
<evidence type="ECO:0000256" key="3">
    <source>
        <dbReference type="ARBA" id="ARBA00023080"/>
    </source>
</evidence>
<comment type="cofactor">
    <cofactor evidence="1 4">
        <name>a divalent metal cation</name>
        <dbReference type="ChEBI" id="CHEBI:60240"/>
    </cofactor>
</comment>
<keyword evidence="2 4" id="KW-0378">Hydrolase</keyword>
<evidence type="ECO:0000256" key="2">
    <source>
        <dbReference type="ARBA" id="ARBA00022801"/>
    </source>
</evidence>
<keyword evidence="6" id="KW-1185">Reference proteome</keyword>
<dbReference type="InterPro" id="IPR003697">
    <property type="entry name" value="Maf-like"/>
</dbReference>
<evidence type="ECO:0000313" key="6">
    <source>
        <dbReference type="Proteomes" id="UP001296776"/>
    </source>
</evidence>
<dbReference type="GO" id="GO:0009117">
    <property type="term" value="P:nucleotide metabolic process"/>
    <property type="evidence" value="ECO:0007669"/>
    <property type="project" value="UniProtKB-KW"/>
</dbReference>
<dbReference type="Pfam" id="PF02545">
    <property type="entry name" value="Maf"/>
    <property type="match status" value="1"/>
</dbReference>
<accession>A0AAJ0U1D2</accession>
<dbReference type="NCBIfam" id="TIGR00172">
    <property type="entry name" value="maf"/>
    <property type="match status" value="1"/>
</dbReference>
<comment type="caution">
    <text evidence="4">Lacks conserved residue(s) required for the propagation of feature annotation.</text>
</comment>
<feature type="site" description="Important for substrate specificity" evidence="4">
    <location>
        <position position="87"/>
    </location>
</feature>